<evidence type="ECO:0000313" key="5">
    <source>
        <dbReference type="Proteomes" id="UP000244069"/>
    </source>
</evidence>
<keyword evidence="2" id="KW-0813">Transport</keyword>
<dbReference type="RefSeq" id="WP_107977286.1">
    <property type="nucleotide sequence ID" value="NZ_BMEZ01000017.1"/>
</dbReference>
<comment type="similarity">
    <text evidence="1 2">Belongs to the BioY family.</text>
</comment>
<comment type="subcellular location">
    <subcellularLocation>
        <location evidence="2">Cell membrane</location>
        <topology evidence="2">Multi-pass membrane protein</topology>
    </subcellularLocation>
</comment>
<feature type="transmembrane region" description="Helical" evidence="3">
    <location>
        <begin position="104"/>
        <end position="121"/>
    </location>
</feature>
<dbReference type="GO" id="GO:0005886">
    <property type="term" value="C:plasma membrane"/>
    <property type="evidence" value="ECO:0007669"/>
    <property type="project" value="UniProtKB-SubCell"/>
</dbReference>
<keyword evidence="2" id="KW-1003">Cell membrane</keyword>
<dbReference type="InterPro" id="IPR003784">
    <property type="entry name" value="BioY"/>
</dbReference>
<feature type="transmembrane region" description="Helical" evidence="3">
    <location>
        <begin position="27"/>
        <end position="45"/>
    </location>
</feature>
<evidence type="ECO:0000256" key="2">
    <source>
        <dbReference type="PIRNR" id="PIRNR016661"/>
    </source>
</evidence>
<sequence>MSLAIQRNVLADSFGATEGAGLRAKQALLVVLGIGFMAAAAQVRVPMWPVPVTMQTFAVLALGAAYGARLGLVTLLGYLALGAAGVQVFTGDSAGLAYMAGPTGGYLVGFAAAAALMGFLARRGWDRSVTRMVAALLMANAVIYAFGLPWMAWLFLADKGAAWVMQWGMVNFLLGDALKLALAAMLLPAAWRLVERARG</sequence>
<dbReference type="Gene3D" id="1.10.1760.20">
    <property type="match status" value="1"/>
</dbReference>
<dbReference type="PANTHER" id="PTHR34295:SF1">
    <property type="entry name" value="BIOTIN TRANSPORTER BIOY"/>
    <property type="match status" value="1"/>
</dbReference>
<dbReference type="OrthoDB" id="9803495at2"/>
<dbReference type="GO" id="GO:0015225">
    <property type="term" value="F:biotin transmembrane transporter activity"/>
    <property type="evidence" value="ECO:0007669"/>
    <property type="project" value="UniProtKB-UniRule"/>
</dbReference>
<protein>
    <recommendedName>
        <fullName evidence="2">Biotin transporter</fullName>
    </recommendedName>
</protein>
<name>A0A2T6ARV6_9RHOB</name>
<dbReference type="PIRSF" id="PIRSF016661">
    <property type="entry name" value="BioY"/>
    <property type="match status" value="1"/>
</dbReference>
<evidence type="ECO:0000256" key="1">
    <source>
        <dbReference type="ARBA" id="ARBA00010692"/>
    </source>
</evidence>
<keyword evidence="5" id="KW-1185">Reference proteome</keyword>
<feature type="transmembrane region" description="Helical" evidence="3">
    <location>
        <begin position="57"/>
        <end position="84"/>
    </location>
</feature>
<accession>A0A2T6ARV6</accession>
<dbReference type="AlphaFoldDB" id="A0A2T6ARV6"/>
<organism evidence="4 5">
    <name type="scientific">Allosediminivita pacifica</name>
    <dbReference type="NCBI Taxonomy" id="1267769"/>
    <lineage>
        <taxon>Bacteria</taxon>
        <taxon>Pseudomonadati</taxon>
        <taxon>Pseudomonadota</taxon>
        <taxon>Alphaproteobacteria</taxon>
        <taxon>Rhodobacterales</taxon>
        <taxon>Paracoccaceae</taxon>
        <taxon>Allosediminivita</taxon>
    </lineage>
</organism>
<evidence type="ECO:0000313" key="4">
    <source>
        <dbReference type="EMBL" id="PTX46476.1"/>
    </source>
</evidence>
<keyword evidence="3" id="KW-1133">Transmembrane helix</keyword>
<keyword evidence="3" id="KW-0812">Transmembrane</keyword>
<gene>
    <name evidence="4" type="ORF">C8N44_11653</name>
</gene>
<keyword evidence="2 3" id="KW-0472">Membrane</keyword>
<dbReference type="EMBL" id="QBKN01000016">
    <property type="protein sequence ID" value="PTX46476.1"/>
    <property type="molecule type" value="Genomic_DNA"/>
</dbReference>
<dbReference type="Pfam" id="PF02632">
    <property type="entry name" value="BioY"/>
    <property type="match status" value="1"/>
</dbReference>
<feature type="transmembrane region" description="Helical" evidence="3">
    <location>
        <begin position="177"/>
        <end position="194"/>
    </location>
</feature>
<dbReference type="Proteomes" id="UP000244069">
    <property type="component" value="Unassembled WGS sequence"/>
</dbReference>
<feature type="transmembrane region" description="Helical" evidence="3">
    <location>
        <begin position="133"/>
        <end position="157"/>
    </location>
</feature>
<evidence type="ECO:0000256" key="3">
    <source>
        <dbReference type="SAM" id="Phobius"/>
    </source>
</evidence>
<proteinExistence type="inferred from homology"/>
<reference evidence="4 5" key="1">
    <citation type="submission" date="2018-04" db="EMBL/GenBank/DDBJ databases">
        <title>Genomic Encyclopedia of Archaeal and Bacterial Type Strains, Phase II (KMG-II): from individual species to whole genera.</title>
        <authorList>
            <person name="Goeker M."/>
        </authorList>
    </citation>
    <scope>NUCLEOTIDE SEQUENCE [LARGE SCALE GENOMIC DNA]</scope>
    <source>
        <strain evidence="4 5">DSM 29329</strain>
    </source>
</reference>
<comment type="caution">
    <text evidence="4">The sequence shown here is derived from an EMBL/GenBank/DDBJ whole genome shotgun (WGS) entry which is preliminary data.</text>
</comment>
<dbReference type="PANTHER" id="PTHR34295">
    <property type="entry name" value="BIOTIN TRANSPORTER BIOY"/>
    <property type="match status" value="1"/>
</dbReference>